<dbReference type="AlphaFoldDB" id="A0A194XPL2"/>
<dbReference type="Pfam" id="PF13489">
    <property type="entry name" value="Methyltransf_23"/>
    <property type="match status" value="1"/>
</dbReference>
<keyword evidence="1" id="KW-0489">Methyltransferase</keyword>
<dbReference type="InterPro" id="IPR029063">
    <property type="entry name" value="SAM-dependent_MTases_sf"/>
</dbReference>
<sequence>MEKEPDYLLVRDIHSSIPFLWKDGLGYLLHPSVPVAEANCRIADLGTRTGIWLLDLARQVPDTTQLYGFDISDSQYPHAKYLPHNVRLKVLDNLDLEPPKVLQETFDIVHLRLWLDGMPNGDPTALLSHAIKLLRPGGYIQWAEMDPLRGITHGPDGEDWPNVANNIEEAFSFEQPWQSKMTSDLSCAVVHEMENNGSPYIAQKLKIHDVSIPPAYAEVFKGARLVQPFCITIGKKPIQNSPFE</sequence>
<dbReference type="SUPFAM" id="SSF53335">
    <property type="entry name" value="S-adenosyl-L-methionine-dependent methyltransferases"/>
    <property type="match status" value="1"/>
</dbReference>
<dbReference type="GO" id="GO:0032259">
    <property type="term" value="P:methylation"/>
    <property type="evidence" value="ECO:0007669"/>
    <property type="project" value="UniProtKB-KW"/>
</dbReference>
<dbReference type="GeneID" id="28831516"/>
<dbReference type="EMBL" id="KQ947407">
    <property type="protein sequence ID" value="KUJ22190.1"/>
    <property type="molecule type" value="Genomic_DNA"/>
</dbReference>
<dbReference type="Gene3D" id="3.40.50.150">
    <property type="entry name" value="Vaccinia Virus protein VP39"/>
    <property type="match status" value="1"/>
</dbReference>
<proteinExistence type="predicted"/>
<accession>A0A194XPL2</accession>
<dbReference type="CDD" id="cd02440">
    <property type="entry name" value="AdoMet_MTases"/>
    <property type="match status" value="1"/>
</dbReference>
<organism evidence="1 2">
    <name type="scientific">Mollisia scopiformis</name>
    <name type="common">Conifer needle endophyte fungus</name>
    <name type="synonym">Phialocephala scopiformis</name>
    <dbReference type="NCBI Taxonomy" id="149040"/>
    <lineage>
        <taxon>Eukaryota</taxon>
        <taxon>Fungi</taxon>
        <taxon>Dikarya</taxon>
        <taxon>Ascomycota</taxon>
        <taxon>Pezizomycotina</taxon>
        <taxon>Leotiomycetes</taxon>
        <taxon>Helotiales</taxon>
        <taxon>Mollisiaceae</taxon>
        <taxon>Mollisia</taxon>
    </lineage>
</organism>
<reference evidence="1 2" key="1">
    <citation type="submission" date="2015-10" db="EMBL/GenBank/DDBJ databases">
        <title>Full genome of DAOMC 229536 Phialocephala scopiformis, a fungal endophyte of spruce producing the potent anti-insectan compound rugulosin.</title>
        <authorList>
            <consortium name="DOE Joint Genome Institute"/>
            <person name="Walker A.K."/>
            <person name="Frasz S.L."/>
            <person name="Seifert K.A."/>
            <person name="Miller J.D."/>
            <person name="Mondo S.J."/>
            <person name="Labutti K."/>
            <person name="Lipzen A."/>
            <person name="Dockter R."/>
            <person name="Kennedy M."/>
            <person name="Grigoriev I.V."/>
            <person name="Spatafora J.W."/>
        </authorList>
    </citation>
    <scope>NUCLEOTIDE SEQUENCE [LARGE SCALE GENOMIC DNA]</scope>
    <source>
        <strain evidence="1 2">CBS 120377</strain>
    </source>
</reference>
<dbReference type="Proteomes" id="UP000070700">
    <property type="component" value="Unassembled WGS sequence"/>
</dbReference>
<dbReference type="PANTHER" id="PTHR43591">
    <property type="entry name" value="METHYLTRANSFERASE"/>
    <property type="match status" value="1"/>
</dbReference>
<dbReference type="GO" id="GO:0008168">
    <property type="term" value="F:methyltransferase activity"/>
    <property type="evidence" value="ECO:0007669"/>
    <property type="project" value="UniProtKB-KW"/>
</dbReference>
<name>A0A194XPL2_MOLSC</name>
<dbReference type="InParanoid" id="A0A194XPL2"/>
<keyword evidence="1" id="KW-0808">Transferase</keyword>
<keyword evidence="2" id="KW-1185">Reference proteome</keyword>
<evidence type="ECO:0000313" key="1">
    <source>
        <dbReference type="EMBL" id="KUJ22190.1"/>
    </source>
</evidence>
<dbReference type="KEGG" id="psco:LY89DRAFT_768555"/>
<dbReference type="OrthoDB" id="417697at2759"/>
<protein>
    <submittedName>
        <fullName evidence="1">UMTA methyltransferase family protein-like protein</fullName>
    </submittedName>
</protein>
<gene>
    <name evidence="1" type="ORF">LY89DRAFT_768555</name>
</gene>
<dbReference type="PANTHER" id="PTHR43591:SF96">
    <property type="entry name" value="PUTATIVE-RELATED"/>
    <property type="match status" value="1"/>
</dbReference>
<dbReference type="RefSeq" id="XP_018076545.1">
    <property type="nucleotide sequence ID" value="XM_018221790.1"/>
</dbReference>
<evidence type="ECO:0000313" key="2">
    <source>
        <dbReference type="Proteomes" id="UP000070700"/>
    </source>
</evidence>